<evidence type="ECO:0000313" key="3">
    <source>
        <dbReference type="EMBL" id="KAL0002797.1"/>
    </source>
</evidence>
<reference evidence="3 4" key="1">
    <citation type="submission" date="2024-01" db="EMBL/GenBank/DDBJ databases">
        <title>A telomere-to-telomere, gap-free genome of sweet tea (Lithocarpus litseifolius).</title>
        <authorList>
            <person name="Zhou J."/>
        </authorList>
    </citation>
    <scope>NUCLEOTIDE SEQUENCE [LARGE SCALE GENOMIC DNA]</scope>
    <source>
        <strain evidence="3">Zhou-2022a</strain>
        <tissue evidence="3">Leaf</tissue>
    </source>
</reference>
<feature type="region of interest" description="Disordered" evidence="2">
    <location>
        <begin position="150"/>
        <end position="214"/>
    </location>
</feature>
<gene>
    <name evidence="3" type="ORF">SO802_016578</name>
</gene>
<protein>
    <submittedName>
        <fullName evidence="3">Uncharacterized protein</fullName>
    </submittedName>
</protein>
<keyword evidence="1" id="KW-0175">Coiled coil</keyword>
<comment type="caution">
    <text evidence="3">The sequence shown here is derived from an EMBL/GenBank/DDBJ whole genome shotgun (WGS) entry which is preliminary data.</text>
</comment>
<keyword evidence="4" id="KW-1185">Reference proteome</keyword>
<name>A0AAW2CWW0_9ROSI</name>
<evidence type="ECO:0000256" key="2">
    <source>
        <dbReference type="SAM" id="MobiDB-lite"/>
    </source>
</evidence>
<accession>A0AAW2CWW0</accession>
<dbReference type="EMBL" id="JAZDWU010000005">
    <property type="protein sequence ID" value="KAL0002797.1"/>
    <property type="molecule type" value="Genomic_DNA"/>
</dbReference>
<feature type="compositionally biased region" description="Basic and acidic residues" evidence="2">
    <location>
        <begin position="195"/>
        <end position="214"/>
    </location>
</feature>
<proteinExistence type="predicted"/>
<evidence type="ECO:0000313" key="4">
    <source>
        <dbReference type="Proteomes" id="UP001459277"/>
    </source>
</evidence>
<dbReference type="Proteomes" id="UP001459277">
    <property type="component" value="Unassembled WGS sequence"/>
</dbReference>
<sequence length="214" mass="23818">MVEEWVDHTLDQAWKAEGKLEAAEKAHAEVDKKLKETTARLTKAERAQRNAEAALNNFEKQATESLEAQKKAENNLALTMVELKQLQKQLETKDAEKAKAEQAAYDAGMTKTTESLTAQLRDVVWAFCLEVWGQALTIVGVNTESELRAPDRLAATPSATPAKEKEKEQPASANVVDVETEEVAEVAQLKRKKKEKEQEKKGGKEGRKEKETST</sequence>
<dbReference type="AlphaFoldDB" id="A0AAW2CWW0"/>
<feature type="coiled-coil region" evidence="1">
    <location>
        <begin position="20"/>
        <end position="103"/>
    </location>
</feature>
<evidence type="ECO:0000256" key="1">
    <source>
        <dbReference type="SAM" id="Coils"/>
    </source>
</evidence>
<organism evidence="3 4">
    <name type="scientific">Lithocarpus litseifolius</name>
    <dbReference type="NCBI Taxonomy" id="425828"/>
    <lineage>
        <taxon>Eukaryota</taxon>
        <taxon>Viridiplantae</taxon>
        <taxon>Streptophyta</taxon>
        <taxon>Embryophyta</taxon>
        <taxon>Tracheophyta</taxon>
        <taxon>Spermatophyta</taxon>
        <taxon>Magnoliopsida</taxon>
        <taxon>eudicotyledons</taxon>
        <taxon>Gunneridae</taxon>
        <taxon>Pentapetalae</taxon>
        <taxon>rosids</taxon>
        <taxon>fabids</taxon>
        <taxon>Fagales</taxon>
        <taxon>Fagaceae</taxon>
        <taxon>Lithocarpus</taxon>
    </lineage>
</organism>